<sequence length="110" mass="12432">MALTGAHSQHPNFYAKESGIVYELQGKIVEGKIMTTKNSYSTVFPDNWNAEKITSEVERIIEKRTQDIINEPRQHTLVEKETGGNFKIEVKVNVKANGKIEIATVYPIVK</sequence>
<keyword evidence="3" id="KW-1185">Reference proteome</keyword>
<name>A0ABP2UWU1_9ENTE</name>
<gene>
    <name evidence="2" type="ORF">UAO_00335</name>
</gene>
<dbReference type="Pfam" id="PF14436">
    <property type="entry name" value="EndoU_bacteria"/>
    <property type="match status" value="1"/>
</dbReference>
<protein>
    <recommendedName>
        <fullName evidence="1">Bacterial EndoU nuclease domain-containing protein</fullName>
    </recommendedName>
</protein>
<evidence type="ECO:0000259" key="1">
    <source>
        <dbReference type="Pfam" id="PF14436"/>
    </source>
</evidence>
<accession>A0ABP2UWU1</accession>
<evidence type="ECO:0000313" key="3">
    <source>
        <dbReference type="Proteomes" id="UP000013866"/>
    </source>
</evidence>
<dbReference type="RefSeq" id="WP_010750338.1">
    <property type="nucleotide sequence ID" value="NZ_KB946283.1"/>
</dbReference>
<comment type="caution">
    <text evidence="2">The sequence shown here is derived from an EMBL/GenBank/DDBJ whole genome shotgun (WGS) entry which is preliminary data.</text>
</comment>
<feature type="domain" description="Bacterial EndoU nuclease" evidence="1">
    <location>
        <begin position="19"/>
        <end position="108"/>
    </location>
</feature>
<evidence type="ECO:0000313" key="2">
    <source>
        <dbReference type="EMBL" id="EOH92644.1"/>
    </source>
</evidence>
<reference evidence="2 3" key="1">
    <citation type="submission" date="2013-02" db="EMBL/GenBank/DDBJ databases">
        <title>The Genome Sequence of Enterococcus villorum ATCC_700913.</title>
        <authorList>
            <consortium name="The Broad Institute Genome Sequencing Platform"/>
            <consortium name="The Broad Institute Genome Sequencing Center for Infectious Disease"/>
            <person name="Earl A.M."/>
            <person name="Gilmore M.S."/>
            <person name="Lebreton F."/>
            <person name="Walker B."/>
            <person name="Young S.K."/>
            <person name="Zeng Q."/>
            <person name="Gargeya S."/>
            <person name="Fitzgerald M."/>
            <person name="Haas B."/>
            <person name="Abouelleil A."/>
            <person name="Alvarado L."/>
            <person name="Arachchi H.M."/>
            <person name="Berlin A.M."/>
            <person name="Chapman S.B."/>
            <person name="Dewar J."/>
            <person name="Goldberg J."/>
            <person name="Griggs A."/>
            <person name="Gujja S."/>
            <person name="Hansen M."/>
            <person name="Howarth C."/>
            <person name="Imamovic A."/>
            <person name="Larimer J."/>
            <person name="McCowan C."/>
            <person name="Murphy C."/>
            <person name="Neiman D."/>
            <person name="Pearson M."/>
            <person name="Priest M."/>
            <person name="Roberts A."/>
            <person name="Saif S."/>
            <person name="Shea T."/>
            <person name="Sisk P."/>
            <person name="Sykes S."/>
            <person name="Wortman J."/>
            <person name="Nusbaum C."/>
            <person name="Birren B."/>
        </authorList>
    </citation>
    <scope>NUCLEOTIDE SEQUENCE [LARGE SCALE GENOMIC DNA]</scope>
    <source>
        <strain evidence="2 3">ATCC 700913</strain>
    </source>
</reference>
<dbReference type="EMBL" id="AJAN01000012">
    <property type="protein sequence ID" value="EOH92644.1"/>
    <property type="molecule type" value="Genomic_DNA"/>
</dbReference>
<organism evidence="2 3">
    <name type="scientific">Enterococcus villorum ATCC 700913</name>
    <dbReference type="NCBI Taxonomy" id="1158604"/>
    <lineage>
        <taxon>Bacteria</taxon>
        <taxon>Bacillati</taxon>
        <taxon>Bacillota</taxon>
        <taxon>Bacilli</taxon>
        <taxon>Lactobacillales</taxon>
        <taxon>Enterococcaceae</taxon>
        <taxon>Enterococcus</taxon>
    </lineage>
</organism>
<dbReference type="InterPro" id="IPR029501">
    <property type="entry name" value="EndoU_bac"/>
</dbReference>
<dbReference type="Proteomes" id="UP000013866">
    <property type="component" value="Unassembled WGS sequence"/>
</dbReference>
<proteinExistence type="predicted"/>